<accession>A0ABT5HXF0</accession>
<evidence type="ECO:0000313" key="2">
    <source>
        <dbReference type="Proteomes" id="UP001214854"/>
    </source>
</evidence>
<dbReference type="EMBL" id="JAQQKX010000010">
    <property type="protein sequence ID" value="MDC7684111.1"/>
    <property type="molecule type" value="Genomic_DNA"/>
</dbReference>
<protein>
    <recommendedName>
        <fullName evidence="3">Acetyltransferase</fullName>
    </recommendedName>
</protein>
<dbReference type="Proteomes" id="UP001214854">
    <property type="component" value="Unassembled WGS sequence"/>
</dbReference>
<reference evidence="1 2" key="1">
    <citation type="submission" date="2023-01" db="EMBL/GenBank/DDBJ databases">
        <title>Novel species of the genus Asticcacaulis isolated from rivers.</title>
        <authorList>
            <person name="Lu H."/>
        </authorList>
    </citation>
    <scope>NUCLEOTIDE SEQUENCE [LARGE SCALE GENOMIC DNA]</scope>
    <source>
        <strain evidence="1 2">BYS171W</strain>
    </source>
</reference>
<comment type="caution">
    <text evidence="1">The sequence shown here is derived from an EMBL/GenBank/DDBJ whole genome shotgun (WGS) entry which is preliminary data.</text>
</comment>
<sequence>MSPSFAIRPLGLADLDALSHLIVEVVAHGGSISFMHPLPLAQAEEPTGVGRCRRRNAVSGWSSAPSMTAA</sequence>
<evidence type="ECO:0000313" key="1">
    <source>
        <dbReference type="EMBL" id="MDC7684111.1"/>
    </source>
</evidence>
<keyword evidence="2" id="KW-1185">Reference proteome</keyword>
<gene>
    <name evidence="1" type="ORF">PQU92_12545</name>
</gene>
<organism evidence="1 2">
    <name type="scientific">Asticcacaulis aquaticus</name>
    <dbReference type="NCBI Taxonomy" id="2984212"/>
    <lineage>
        <taxon>Bacteria</taxon>
        <taxon>Pseudomonadati</taxon>
        <taxon>Pseudomonadota</taxon>
        <taxon>Alphaproteobacteria</taxon>
        <taxon>Caulobacterales</taxon>
        <taxon>Caulobacteraceae</taxon>
        <taxon>Asticcacaulis</taxon>
    </lineage>
</organism>
<dbReference type="RefSeq" id="WP_272748565.1">
    <property type="nucleotide sequence ID" value="NZ_JAQQKX010000010.1"/>
</dbReference>
<name>A0ABT5HXF0_9CAUL</name>
<proteinExistence type="predicted"/>
<evidence type="ECO:0008006" key="3">
    <source>
        <dbReference type="Google" id="ProtNLM"/>
    </source>
</evidence>